<evidence type="ECO:0000313" key="2">
    <source>
        <dbReference type="WBParaSite" id="PEQ_0000632601-mRNA-1"/>
    </source>
</evidence>
<accession>A0A914RIH8</accession>
<protein>
    <submittedName>
        <fullName evidence="2">Uncharacterized protein</fullName>
    </submittedName>
</protein>
<keyword evidence="1" id="KW-1185">Reference proteome</keyword>
<dbReference type="WBParaSite" id="PEQ_0000632601-mRNA-1">
    <property type="protein sequence ID" value="PEQ_0000632601-mRNA-1"/>
    <property type="gene ID" value="PEQ_0000632601"/>
</dbReference>
<sequence>MCSLEAERRQLQRYTIADGTVLWKDAFAERYRLWCNWHAGRCVIRTFEGHTQDFDTEFCMSSEEKWSLRYGICCTPLPVLEILVIDTCKWDIPELRNVCRGNGLSGLVLGCSRTQDIAARKECLIVKELMHIGAAASPVARSLSVIVAFWQVWDLAVNTTWSSIACRRTMVGHTNFVRCLQVCLQVYWPHSLS</sequence>
<dbReference type="Proteomes" id="UP000887564">
    <property type="component" value="Unplaced"/>
</dbReference>
<proteinExistence type="predicted"/>
<evidence type="ECO:0000313" key="1">
    <source>
        <dbReference type="Proteomes" id="UP000887564"/>
    </source>
</evidence>
<reference evidence="2" key="1">
    <citation type="submission" date="2022-11" db="UniProtKB">
        <authorList>
            <consortium name="WormBaseParasite"/>
        </authorList>
    </citation>
    <scope>IDENTIFICATION</scope>
</reference>
<name>A0A914RIH8_PAREQ</name>
<dbReference type="AlphaFoldDB" id="A0A914RIH8"/>
<organism evidence="1 2">
    <name type="scientific">Parascaris equorum</name>
    <name type="common">Equine roundworm</name>
    <dbReference type="NCBI Taxonomy" id="6256"/>
    <lineage>
        <taxon>Eukaryota</taxon>
        <taxon>Metazoa</taxon>
        <taxon>Ecdysozoa</taxon>
        <taxon>Nematoda</taxon>
        <taxon>Chromadorea</taxon>
        <taxon>Rhabditida</taxon>
        <taxon>Spirurina</taxon>
        <taxon>Ascaridomorpha</taxon>
        <taxon>Ascaridoidea</taxon>
        <taxon>Ascarididae</taxon>
        <taxon>Parascaris</taxon>
    </lineage>
</organism>